<evidence type="ECO:0000313" key="2">
    <source>
        <dbReference type="Proteomes" id="UP000032142"/>
    </source>
</evidence>
<dbReference type="EMBL" id="JRRC01486375">
    <property type="protein sequence ID" value="KHG07979.1"/>
    <property type="molecule type" value="Genomic_DNA"/>
</dbReference>
<proteinExistence type="predicted"/>
<dbReference type="AlphaFoldDB" id="A0A0B0N800"/>
<organism evidence="1 2">
    <name type="scientific">Gossypium arboreum</name>
    <name type="common">Tree cotton</name>
    <name type="synonym">Gossypium nanking</name>
    <dbReference type="NCBI Taxonomy" id="29729"/>
    <lineage>
        <taxon>Eukaryota</taxon>
        <taxon>Viridiplantae</taxon>
        <taxon>Streptophyta</taxon>
        <taxon>Embryophyta</taxon>
        <taxon>Tracheophyta</taxon>
        <taxon>Spermatophyta</taxon>
        <taxon>Magnoliopsida</taxon>
        <taxon>eudicotyledons</taxon>
        <taxon>Gunneridae</taxon>
        <taxon>Pentapetalae</taxon>
        <taxon>rosids</taxon>
        <taxon>malvids</taxon>
        <taxon>Malvales</taxon>
        <taxon>Malvaceae</taxon>
        <taxon>Malvoideae</taxon>
        <taxon>Gossypium</taxon>
    </lineage>
</organism>
<name>A0A0B0N800_GOSAR</name>
<comment type="caution">
    <text evidence="1">The sequence shown here is derived from an EMBL/GenBank/DDBJ whole genome shotgun (WGS) entry which is preliminary data.</text>
</comment>
<sequence length="107" mass="12554">MFEAWHRQCYVSQSKTMSGTWHRHCDENQCKTMSGTWHRLRRVSQCKTMFGTWHRPQHVSNVRPCLGHGIGNLPSCVRLIGYPLVFQMVSRVILKLMIKILNDIIML</sequence>
<gene>
    <name evidence="1" type="ORF">F383_35222</name>
</gene>
<protein>
    <submittedName>
        <fullName evidence="1">Rpl10e</fullName>
    </submittedName>
</protein>
<accession>A0A0B0N800</accession>
<dbReference type="Proteomes" id="UP000032142">
    <property type="component" value="Unassembled WGS sequence"/>
</dbReference>
<reference evidence="2" key="1">
    <citation type="submission" date="2014-09" db="EMBL/GenBank/DDBJ databases">
        <authorList>
            <person name="Mudge J."/>
            <person name="Ramaraj T."/>
            <person name="Lindquist I.E."/>
            <person name="Bharti A.K."/>
            <person name="Sundararajan A."/>
            <person name="Cameron C.T."/>
            <person name="Woodward J.E."/>
            <person name="May G.D."/>
            <person name="Brubaker C."/>
            <person name="Broadhvest J."/>
            <person name="Wilkins T.A."/>
        </authorList>
    </citation>
    <scope>NUCLEOTIDE SEQUENCE</scope>
    <source>
        <strain evidence="2">cv. AKA8401</strain>
    </source>
</reference>
<evidence type="ECO:0000313" key="1">
    <source>
        <dbReference type="EMBL" id="KHG07979.1"/>
    </source>
</evidence>
<keyword evidence="2" id="KW-1185">Reference proteome</keyword>